<feature type="region of interest" description="Disordered" evidence="1">
    <location>
        <begin position="128"/>
        <end position="148"/>
    </location>
</feature>
<protein>
    <submittedName>
        <fullName evidence="2">Uncharacterized protein</fullName>
    </submittedName>
</protein>
<dbReference type="OrthoDB" id="3365514at2759"/>
<keyword evidence="3" id="KW-1185">Reference proteome</keyword>
<feature type="compositionally biased region" description="Pro residues" evidence="1">
    <location>
        <begin position="22"/>
        <end position="41"/>
    </location>
</feature>
<dbReference type="AlphaFoldDB" id="A0A166AVL8"/>
<sequence>MSIRPVGPLLARKVSNVAPPKSDMPPPSAPVQRQPTPPAQPAPMLVEEIGVMHAALQQAVVKSGQMFRFQADATRAKVSQHAAQGPRGAAAELHRSVERYQQAYDSLESHLLRALAVLEHDLEREKTRLESKREAERALVASPPQMDETQLALSPATITAQASVSGIAARRPSTVSLSSLHHRAPPLKLDLSSVLPMSPVTLAPRTATAAADYTADFLLPPMSGQVIDLTLSETAPVHLGPSTGTSDHPIDVDDVDMDTDLFGGADDSQLNTISTGSGSQLEGHSVAVDDAGDLFTPTENELFNSLAAAGADSAEVSSSASAFLESLDVPGANVDVADATNNILAELQMLPQAGTDATLSGESMTLDGSLSTDSLAGMDMSGIDTNLDSSFFSSDAMPQEMMDLMGMDFTQLSSSLTTEHTDQNDNAS</sequence>
<proteinExistence type="predicted"/>
<dbReference type="EMBL" id="KV425954">
    <property type="protein sequence ID" value="KZV95599.1"/>
    <property type="molecule type" value="Genomic_DNA"/>
</dbReference>
<accession>A0A166AVL8</accession>
<evidence type="ECO:0000313" key="2">
    <source>
        <dbReference type="EMBL" id="KZV95599.1"/>
    </source>
</evidence>
<name>A0A166AVL8_EXIGL</name>
<evidence type="ECO:0000313" key="3">
    <source>
        <dbReference type="Proteomes" id="UP000077266"/>
    </source>
</evidence>
<organism evidence="2 3">
    <name type="scientific">Exidia glandulosa HHB12029</name>
    <dbReference type="NCBI Taxonomy" id="1314781"/>
    <lineage>
        <taxon>Eukaryota</taxon>
        <taxon>Fungi</taxon>
        <taxon>Dikarya</taxon>
        <taxon>Basidiomycota</taxon>
        <taxon>Agaricomycotina</taxon>
        <taxon>Agaricomycetes</taxon>
        <taxon>Auriculariales</taxon>
        <taxon>Exidiaceae</taxon>
        <taxon>Exidia</taxon>
    </lineage>
</organism>
<feature type="compositionally biased region" description="Basic and acidic residues" evidence="1">
    <location>
        <begin position="128"/>
        <end position="137"/>
    </location>
</feature>
<dbReference type="Proteomes" id="UP000077266">
    <property type="component" value="Unassembled WGS sequence"/>
</dbReference>
<evidence type="ECO:0000256" key="1">
    <source>
        <dbReference type="SAM" id="MobiDB-lite"/>
    </source>
</evidence>
<dbReference type="InParanoid" id="A0A166AVL8"/>
<reference evidence="2 3" key="1">
    <citation type="journal article" date="2016" name="Mol. Biol. Evol.">
        <title>Comparative Genomics of Early-Diverging Mushroom-Forming Fungi Provides Insights into the Origins of Lignocellulose Decay Capabilities.</title>
        <authorList>
            <person name="Nagy L.G."/>
            <person name="Riley R."/>
            <person name="Tritt A."/>
            <person name="Adam C."/>
            <person name="Daum C."/>
            <person name="Floudas D."/>
            <person name="Sun H."/>
            <person name="Yadav J.S."/>
            <person name="Pangilinan J."/>
            <person name="Larsson K.H."/>
            <person name="Matsuura K."/>
            <person name="Barry K."/>
            <person name="Labutti K."/>
            <person name="Kuo R."/>
            <person name="Ohm R.A."/>
            <person name="Bhattacharya S.S."/>
            <person name="Shirouzu T."/>
            <person name="Yoshinaga Y."/>
            <person name="Martin F.M."/>
            <person name="Grigoriev I.V."/>
            <person name="Hibbett D.S."/>
        </authorList>
    </citation>
    <scope>NUCLEOTIDE SEQUENCE [LARGE SCALE GENOMIC DNA]</scope>
    <source>
        <strain evidence="2 3">HHB12029</strain>
    </source>
</reference>
<feature type="region of interest" description="Disordered" evidence="1">
    <location>
        <begin position="1"/>
        <end position="41"/>
    </location>
</feature>
<gene>
    <name evidence="2" type="ORF">EXIGLDRAFT_766042</name>
</gene>